<name>A0A8C9QY63_SCLFO</name>
<evidence type="ECO:0000313" key="10">
    <source>
        <dbReference type="Ensembl" id="ENSSFOP00015006879.2"/>
    </source>
</evidence>
<keyword evidence="6" id="KW-0175">Coiled coil</keyword>
<dbReference type="PANTHER" id="PTHR15352">
    <property type="entry name" value="LYMPHOID-RESTRICTED MEMBRANE PROTEIN, JAW1"/>
    <property type="match status" value="1"/>
</dbReference>
<keyword evidence="3" id="KW-0963">Cytoplasm</keyword>
<dbReference type="GO" id="GO:0016020">
    <property type="term" value="C:membrane"/>
    <property type="evidence" value="ECO:0007669"/>
    <property type="project" value="UniProtKB-SubCell"/>
</dbReference>
<evidence type="ECO:0000256" key="7">
    <source>
        <dbReference type="ARBA" id="ARBA00023136"/>
    </source>
</evidence>
<evidence type="ECO:0000256" key="8">
    <source>
        <dbReference type="SAM" id="MobiDB-lite"/>
    </source>
</evidence>
<keyword evidence="5 9" id="KW-1133">Transmembrane helix</keyword>
<feature type="compositionally biased region" description="Basic residues" evidence="8">
    <location>
        <begin position="1"/>
        <end position="10"/>
    </location>
</feature>
<evidence type="ECO:0000256" key="2">
    <source>
        <dbReference type="ARBA" id="ARBA00004496"/>
    </source>
</evidence>
<feature type="region of interest" description="Disordered" evidence="8">
    <location>
        <begin position="653"/>
        <end position="672"/>
    </location>
</feature>
<protein>
    <submittedName>
        <fullName evidence="10">Inositol 1,4,5-triphosphate receptor associated 1</fullName>
    </submittedName>
</protein>
<dbReference type="OrthoDB" id="10062605at2759"/>
<feature type="region of interest" description="Disordered" evidence="8">
    <location>
        <begin position="1"/>
        <end position="47"/>
    </location>
</feature>
<feature type="region of interest" description="Disordered" evidence="8">
    <location>
        <begin position="209"/>
        <end position="302"/>
    </location>
</feature>
<dbReference type="AlphaFoldDB" id="A0A8C9QY63"/>
<feature type="region of interest" description="Disordered" evidence="8">
    <location>
        <begin position="722"/>
        <end position="756"/>
    </location>
</feature>
<evidence type="ECO:0000256" key="3">
    <source>
        <dbReference type="ARBA" id="ARBA00022490"/>
    </source>
</evidence>
<keyword evidence="11" id="KW-1185">Reference proteome</keyword>
<feature type="compositionally biased region" description="Low complexity" evidence="8">
    <location>
        <begin position="175"/>
        <end position="196"/>
    </location>
</feature>
<reference evidence="10 11" key="1">
    <citation type="submission" date="2019-04" db="EMBL/GenBank/DDBJ databases">
        <authorList>
            <consortium name="Wellcome Sanger Institute Data Sharing"/>
        </authorList>
    </citation>
    <scope>NUCLEOTIDE SEQUENCE [LARGE SCALE GENOMIC DNA]</scope>
</reference>
<evidence type="ECO:0000256" key="1">
    <source>
        <dbReference type="ARBA" id="ARBA00004167"/>
    </source>
</evidence>
<dbReference type="Pfam" id="PF05781">
    <property type="entry name" value="MRVI1"/>
    <property type="match status" value="1"/>
</dbReference>
<accession>A0A8C9QY63</accession>
<feature type="compositionally biased region" description="Acidic residues" evidence="8">
    <location>
        <begin position="726"/>
        <end position="748"/>
    </location>
</feature>
<dbReference type="Ensembl" id="ENSSFOT00015006988.2">
    <property type="protein sequence ID" value="ENSSFOP00015006879.2"/>
    <property type="gene ID" value="ENSSFOG00015004552.2"/>
</dbReference>
<dbReference type="Proteomes" id="UP000694397">
    <property type="component" value="Chromosome 5"/>
</dbReference>
<organism evidence="10 11">
    <name type="scientific">Scleropages formosus</name>
    <name type="common">Asian bonytongue</name>
    <name type="synonym">Osteoglossum formosum</name>
    <dbReference type="NCBI Taxonomy" id="113540"/>
    <lineage>
        <taxon>Eukaryota</taxon>
        <taxon>Metazoa</taxon>
        <taxon>Chordata</taxon>
        <taxon>Craniata</taxon>
        <taxon>Vertebrata</taxon>
        <taxon>Euteleostomi</taxon>
        <taxon>Actinopterygii</taxon>
        <taxon>Neopterygii</taxon>
        <taxon>Teleostei</taxon>
        <taxon>Osteoglossocephala</taxon>
        <taxon>Osteoglossomorpha</taxon>
        <taxon>Osteoglossiformes</taxon>
        <taxon>Osteoglossidae</taxon>
        <taxon>Scleropages</taxon>
    </lineage>
</organism>
<evidence type="ECO:0000256" key="5">
    <source>
        <dbReference type="ARBA" id="ARBA00022989"/>
    </source>
</evidence>
<reference evidence="10" key="3">
    <citation type="submission" date="2025-09" db="UniProtKB">
        <authorList>
            <consortium name="Ensembl"/>
        </authorList>
    </citation>
    <scope>IDENTIFICATION</scope>
</reference>
<feature type="compositionally biased region" description="Polar residues" evidence="8">
    <location>
        <begin position="282"/>
        <end position="297"/>
    </location>
</feature>
<feature type="compositionally biased region" description="Basic and acidic residues" evidence="8">
    <location>
        <begin position="222"/>
        <end position="231"/>
    </location>
</feature>
<evidence type="ECO:0000256" key="9">
    <source>
        <dbReference type="SAM" id="Phobius"/>
    </source>
</evidence>
<feature type="region of interest" description="Disordered" evidence="8">
    <location>
        <begin position="76"/>
        <end position="96"/>
    </location>
</feature>
<feature type="compositionally biased region" description="Basic and acidic residues" evidence="8">
    <location>
        <begin position="258"/>
        <end position="278"/>
    </location>
</feature>
<dbReference type="GeneTree" id="ENSGT00530000063722"/>
<feature type="transmembrane region" description="Helical" evidence="9">
    <location>
        <begin position="786"/>
        <end position="807"/>
    </location>
</feature>
<dbReference type="GO" id="GO:0005737">
    <property type="term" value="C:cytoplasm"/>
    <property type="evidence" value="ECO:0007669"/>
    <property type="project" value="UniProtKB-SubCell"/>
</dbReference>
<keyword evidence="7 9" id="KW-0472">Membrane</keyword>
<dbReference type="InterPro" id="IPR008677">
    <property type="entry name" value="MRVI1"/>
</dbReference>
<keyword evidence="4 9" id="KW-0812">Transmembrane</keyword>
<proteinExistence type="predicted"/>
<evidence type="ECO:0000256" key="4">
    <source>
        <dbReference type="ARBA" id="ARBA00022692"/>
    </source>
</evidence>
<evidence type="ECO:0000256" key="6">
    <source>
        <dbReference type="ARBA" id="ARBA00023054"/>
    </source>
</evidence>
<comment type="subcellular location">
    <subcellularLocation>
        <location evidence="2">Cytoplasm</location>
    </subcellularLocation>
    <subcellularLocation>
        <location evidence="1">Membrane</location>
        <topology evidence="1">Single-pass membrane protein</topology>
    </subcellularLocation>
</comment>
<dbReference type="PANTHER" id="PTHR15352:SF2">
    <property type="entry name" value="INOSITOL 1,4,5-TRIPHOSPHATE RECEPTOR ASSOCIATED 1"/>
    <property type="match status" value="1"/>
</dbReference>
<gene>
    <name evidence="10" type="primary">IRAG1</name>
</gene>
<dbReference type="GO" id="GO:0019934">
    <property type="term" value="P:cGMP-mediated signaling"/>
    <property type="evidence" value="ECO:0007669"/>
    <property type="project" value="TreeGrafter"/>
</dbReference>
<feature type="compositionally biased region" description="Basic and acidic residues" evidence="8">
    <location>
        <begin position="31"/>
        <end position="43"/>
    </location>
</feature>
<evidence type="ECO:0000313" key="11">
    <source>
        <dbReference type="Proteomes" id="UP000694397"/>
    </source>
</evidence>
<sequence length="845" mass="93228">MRSRWHKNRHNTALLSETLIPDPSAAMPTQPRDEGDPPREHDSSPITCSPIESKVVTINLSMPAAATVPRQAAVCTEQPRPHSLRPRVTRKSLPGGNAITAVDSEGHVIDLVKDQLPELQLTEEDKRKNMELLEEAKKASERFLTRRGRRSACSPSELSTGAVSVTGVGASSTFAPHSSSAASRSSSQASHPQAALSALSAVDMPEANCVSLPGHQGSRASVDQKLKEKPGKPAIPASISEGSMESGLGRDLQAGAQPERKDLPTGAGRKDPEEKGPDSRTPPDSQSPSTRPSSRGSAQRAPCTAVIKTIDAFPPLMRATSWDQTGSSPEDEEALPFISETAGCQDFPPLSTKMQKLAKLREEHKLQRNQSVVGSKLPNLSEAAEQDADLCPFVEEDTHEKLDALPNISDIMLRKLKLHRAQMGSAPPLTEKEVENAFIQLSLAFRNDSYTLETRLRQAERERDLAEENTEVELLGFRSTLQGTAALWQNQEHRESYQHLLETVAVLHRLATRLSSRAEMVGAVRQERRMNKATEVMMQYVENLKRTYEKDHAELMEFKKLANQNSSRGFAASLETEDGVPRSSRSMSLTMGKTLPRRRVSVAVVPKFNLVSIPGQAAVTTRPVLPVLVHPALHPTNVNSTACEAGGVKTHPPVMEQPTQVNPPCGKTVPEPEGRAAVTADLNRPVPPAELCPDTKAKIEEEAYKKGYQEGLRRSKELQELKELKEEEEEDEEEEKEQQEEEEEEEKAEDCREGEKLQDIKSSSRFERTLEVFDWLCPKVFRTKRLLCVILSFFTIMLFAVCIFHCFGDDRNGLGDMSSGAGLGPAKKRFFGWGMGLQNKKTNPK</sequence>
<reference evidence="10" key="2">
    <citation type="submission" date="2025-08" db="UniProtKB">
        <authorList>
            <consortium name="Ensembl"/>
        </authorList>
    </citation>
    <scope>IDENTIFICATION</scope>
</reference>
<feature type="region of interest" description="Disordered" evidence="8">
    <location>
        <begin position="173"/>
        <end position="196"/>
    </location>
</feature>